<keyword evidence="2" id="KW-1185">Reference proteome</keyword>
<sequence length="243" mass="27461">METKLFSIILCLLALEATGSSLKNLTSIQHGTENASARSAPISQPPPVVRFDFDAYGTLIFTIIYNRILVAEKRNQFAFLMIVRSEAKRFEVPGNLANLLQSTNYLPSLKTDGVYPPNARSNLVIAGVGKKPRGASELAYHAEKKLINSMPTMDRYYDEAYGLICPWLIMLGSAYDTCCGCSIRGYQKCAQRFVAEKEKYVRQTTCTNIIWFVYVGEVRKWSDWQQALLLYTRNNIKTFALLI</sequence>
<organism evidence="1 2">
    <name type="scientific">Paramuricea clavata</name>
    <name type="common">Red gorgonian</name>
    <name type="synonym">Violescent sea-whip</name>
    <dbReference type="NCBI Taxonomy" id="317549"/>
    <lineage>
        <taxon>Eukaryota</taxon>
        <taxon>Metazoa</taxon>
        <taxon>Cnidaria</taxon>
        <taxon>Anthozoa</taxon>
        <taxon>Octocorallia</taxon>
        <taxon>Malacalcyonacea</taxon>
        <taxon>Plexauridae</taxon>
        <taxon>Paramuricea</taxon>
    </lineage>
</organism>
<comment type="caution">
    <text evidence="1">The sequence shown here is derived from an EMBL/GenBank/DDBJ whole genome shotgun (WGS) entry which is preliminary data.</text>
</comment>
<gene>
    <name evidence="1" type="ORF">PACLA_8A002740</name>
</gene>
<name>A0A6S7IYJ5_PARCT</name>
<dbReference type="EMBL" id="CACRXK020012261">
    <property type="protein sequence ID" value="CAB4022996.1"/>
    <property type="molecule type" value="Genomic_DNA"/>
</dbReference>
<dbReference type="AlphaFoldDB" id="A0A6S7IYJ5"/>
<protein>
    <submittedName>
        <fullName evidence="1">Uncharacterized protein</fullName>
    </submittedName>
</protein>
<reference evidence="1" key="1">
    <citation type="submission" date="2020-04" db="EMBL/GenBank/DDBJ databases">
        <authorList>
            <person name="Alioto T."/>
            <person name="Alioto T."/>
            <person name="Gomez Garrido J."/>
        </authorList>
    </citation>
    <scope>NUCLEOTIDE SEQUENCE</scope>
    <source>
        <strain evidence="1">A484AB</strain>
    </source>
</reference>
<proteinExistence type="predicted"/>
<accession>A0A6S7IYJ5</accession>
<evidence type="ECO:0000313" key="2">
    <source>
        <dbReference type="Proteomes" id="UP001152795"/>
    </source>
</evidence>
<dbReference type="Proteomes" id="UP001152795">
    <property type="component" value="Unassembled WGS sequence"/>
</dbReference>
<evidence type="ECO:0000313" key="1">
    <source>
        <dbReference type="EMBL" id="CAB4022996.1"/>
    </source>
</evidence>